<accession>A0ABP9H425</accession>
<organism evidence="5 6">
    <name type="scientific">Yinghuangia aomiensis</name>
    <dbReference type="NCBI Taxonomy" id="676205"/>
    <lineage>
        <taxon>Bacteria</taxon>
        <taxon>Bacillati</taxon>
        <taxon>Actinomycetota</taxon>
        <taxon>Actinomycetes</taxon>
        <taxon>Kitasatosporales</taxon>
        <taxon>Streptomycetaceae</taxon>
        <taxon>Yinghuangia</taxon>
    </lineage>
</organism>
<keyword evidence="6" id="KW-1185">Reference proteome</keyword>
<dbReference type="EMBL" id="BAABHS010000006">
    <property type="protein sequence ID" value="GAA4958728.1"/>
    <property type="molecule type" value="Genomic_DNA"/>
</dbReference>
<dbReference type="Gene3D" id="3.30.750.24">
    <property type="entry name" value="STAS domain"/>
    <property type="match status" value="1"/>
</dbReference>
<dbReference type="PANTHER" id="PTHR33495:SF2">
    <property type="entry name" value="ANTI-SIGMA FACTOR ANTAGONIST TM_1081-RELATED"/>
    <property type="match status" value="1"/>
</dbReference>
<evidence type="ECO:0000256" key="2">
    <source>
        <dbReference type="RuleBase" id="RU003749"/>
    </source>
</evidence>
<dbReference type="InterPro" id="IPR036513">
    <property type="entry name" value="STAS_dom_sf"/>
</dbReference>
<protein>
    <recommendedName>
        <fullName evidence="2">Anti-sigma factor antagonist</fullName>
    </recommendedName>
</protein>
<dbReference type="NCBIfam" id="TIGR00377">
    <property type="entry name" value="ant_ant_sig"/>
    <property type="match status" value="1"/>
</dbReference>
<dbReference type="PANTHER" id="PTHR33495">
    <property type="entry name" value="ANTI-SIGMA FACTOR ANTAGONIST TM_1081-RELATED-RELATED"/>
    <property type="match status" value="1"/>
</dbReference>
<reference evidence="6" key="1">
    <citation type="journal article" date="2019" name="Int. J. Syst. Evol. Microbiol.">
        <title>The Global Catalogue of Microorganisms (GCM) 10K type strain sequencing project: providing services to taxonomists for standard genome sequencing and annotation.</title>
        <authorList>
            <consortium name="The Broad Institute Genomics Platform"/>
            <consortium name="The Broad Institute Genome Sequencing Center for Infectious Disease"/>
            <person name="Wu L."/>
            <person name="Ma J."/>
        </authorList>
    </citation>
    <scope>NUCLEOTIDE SEQUENCE [LARGE SCALE GENOMIC DNA]</scope>
    <source>
        <strain evidence="6">JCM 17986</strain>
    </source>
</reference>
<dbReference type="Proteomes" id="UP001500466">
    <property type="component" value="Unassembled WGS sequence"/>
</dbReference>
<dbReference type="PROSITE" id="PS50801">
    <property type="entry name" value="STAS"/>
    <property type="match status" value="1"/>
</dbReference>
<sequence>MTVPSWGRPTAGTTVVTGRVDRPAPAPRGQGRMGRRADPSVIRELPIVNLQVTTEDHEGWTVLFVAGEVDFAVVPELGEHVRRAVAQGRHQLILELTRVVFLDSTGIGALVGARRLLRSCSGELRLVMPESTDHHVNRVFTALGLRRLFDVHPTLDEALADEDATGAVAAG</sequence>
<dbReference type="SUPFAM" id="SSF52091">
    <property type="entry name" value="SpoIIaa-like"/>
    <property type="match status" value="1"/>
</dbReference>
<dbReference type="CDD" id="cd07043">
    <property type="entry name" value="STAS_anti-anti-sigma_factors"/>
    <property type="match status" value="1"/>
</dbReference>
<proteinExistence type="inferred from homology"/>
<comment type="caution">
    <text evidence="5">The sequence shown here is derived from an EMBL/GenBank/DDBJ whole genome shotgun (WGS) entry which is preliminary data.</text>
</comment>
<comment type="similarity">
    <text evidence="1 2">Belongs to the anti-sigma-factor antagonist family.</text>
</comment>
<dbReference type="Pfam" id="PF01740">
    <property type="entry name" value="STAS"/>
    <property type="match status" value="1"/>
</dbReference>
<evidence type="ECO:0000259" key="4">
    <source>
        <dbReference type="PROSITE" id="PS50801"/>
    </source>
</evidence>
<gene>
    <name evidence="5" type="ORF">GCM10023205_21810</name>
</gene>
<evidence type="ECO:0000256" key="1">
    <source>
        <dbReference type="ARBA" id="ARBA00009013"/>
    </source>
</evidence>
<feature type="region of interest" description="Disordered" evidence="3">
    <location>
        <begin position="1"/>
        <end position="36"/>
    </location>
</feature>
<name>A0ABP9H425_9ACTN</name>
<dbReference type="InterPro" id="IPR002645">
    <property type="entry name" value="STAS_dom"/>
</dbReference>
<evidence type="ECO:0000313" key="6">
    <source>
        <dbReference type="Proteomes" id="UP001500466"/>
    </source>
</evidence>
<dbReference type="InterPro" id="IPR003658">
    <property type="entry name" value="Anti-sigma_ant"/>
</dbReference>
<evidence type="ECO:0000256" key="3">
    <source>
        <dbReference type="SAM" id="MobiDB-lite"/>
    </source>
</evidence>
<evidence type="ECO:0000313" key="5">
    <source>
        <dbReference type="EMBL" id="GAA4958728.1"/>
    </source>
</evidence>
<feature type="domain" description="STAS" evidence="4">
    <location>
        <begin position="50"/>
        <end position="162"/>
    </location>
</feature>